<evidence type="ECO:0000256" key="4">
    <source>
        <dbReference type="SAM" id="MobiDB-lite"/>
    </source>
</evidence>
<keyword evidence="2 3" id="KW-0175">Coiled coil</keyword>
<dbReference type="GO" id="GO:0051664">
    <property type="term" value="P:nuclear pore localization"/>
    <property type="evidence" value="ECO:0007669"/>
    <property type="project" value="TreeGrafter"/>
</dbReference>
<keyword evidence="1" id="KW-0403">Intermediate filament</keyword>
<dbReference type="SMART" id="SM00228">
    <property type="entry name" value="PDZ"/>
    <property type="match status" value="1"/>
</dbReference>
<dbReference type="InterPro" id="IPR039008">
    <property type="entry name" value="IF_rod_dom"/>
</dbReference>
<dbReference type="SUPFAM" id="SSF50156">
    <property type="entry name" value="PDZ domain-like"/>
    <property type="match status" value="1"/>
</dbReference>
<gene>
    <name evidence="6" type="ORF">BpHYR1_024932</name>
</gene>
<dbReference type="GO" id="GO:0006998">
    <property type="term" value="P:nuclear envelope organization"/>
    <property type="evidence" value="ECO:0007669"/>
    <property type="project" value="TreeGrafter"/>
</dbReference>
<evidence type="ECO:0000313" key="6">
    <source>
        <dbReference type="EMBL" id="RNA35218.1"/>
    </source>
</evidence>
<dbReference type="InterPro" id="IPR036034">
    <property type="entry name" value="PDZ_sf"/>
</dbReference>
<feature type="region of interest" description="Disordered" evidence="4">
    <location>
        <begin position="1427"/>
        <end position="1447"/>
    </location>
</feature>
<dbReference type="Gene3D" id="2.30.42.10">
    <property type="match status" value="1"/>
</dbReference>
<dbReference type="GO" id="GO:0005200">
    <property type="term" value="F:structural constituent of cytoskeleton"/>
    <property type="evidence" value="ECO:0007669"/>
    <property type="project" value="TreeGrafter"/>
</dbReference>
<name>A0A3M7SI47_BRAPC</name>
<dbReference type="PANTHER" id="PTHR45721:SF12">
    <property type="entry name" value="INTERMEDIATE FILAMENT PROTEIN IFA-1"/>
    <property type="match status" value="1"/>
</dbReference>
<comment type="caution">
    <text evidence="6">The sequence shown here is derived from an EMBL/GenBank/DDBJ whole genome shotgun (WGS) entry which is preliminary data.</text>
</comment>
<protein>
    <submittedName>
        <fullName evidence="6">Intermediate filament ifa-1</fullName>
    </submittedName>
</protein>
<dbReference type="PROSITE" id="PS50106">
    <property type="entry name" value="PDZ"/>
    <property type="match status" value="1"/>
</dbReference>
<proteinExistence type="predicted"/>
<dbReference type="PANTHER" id="PTHR45721">
    <property type="entry name" value="LAMIN DM0-RELATED"/>
    <property type="match status" value="1"/>
</dbReference>
<sequence length="2164" mass="250797">MRKNLNKKNLEANSKNQTTQEATRLNYTLDGSKYIDETNNINFVSDEFSSDFDTYSKKEFISWECLPFSSKRNKNNKIFQKLKKKKNAKTKENKQQTLDKDKNIDNKIAKNEIFRSPKILDSITNIDNNESQKHHQPYMTSLTNSAFGFGFDLQGGNAENQLTYIVNVQPNGDAASKGLQNGDIIVSVQDKNVIGAKRIEIERLLEQYRVEQEIEIVVCRLKDPSYILNLSKKLSHHSDLKKSDNQIFDHDLNVNSTKQLRSLNDQIFSELISLQGSFLNDWMKPKHPPFSNSCFTASNSNKNELNKTYQINKRVKNKNMNELDQHFDRTNSKTCDKSSRCLNDVETNNRPFLTNIDFAQSNQKSQNSNDVSFVLYDNISGKSNIGSAGNRLSTTMNCSEKNDFIVISLSQQNTQFYHPQFKRIFSNCSHRNMKPLNFNSVKSMSLSINDFTGSILAAERDGCLNRKQTNEHVALKQLNSNKLKPENNKSQWLKQNKNPYLKHPRKNVSFMQTEVKSDHQETEFWKSQQKIKSNHLNASNLMPENDKTSMIESNKKQQVSLSASSKLSLSELAQKQKKLNFLKNDEQKLNEEFEANFIEIPINIPFLNSNLALESNVENAKLLQNRHFVANLESAVGLNKKNEEQFISADFLQIVPPIKQSYCGFIHTINGSDSELNESNKPKQERHVMIPKPSRRSIIPYELSCNDPYISIKQITVQNAESSNSNFVYNLNSLAFCADSSGLIEQNSQSLETISDQRVEKNYKDLDETFSSITQDSFENSFVASFSAYASPKTNTNENFFLDEQSATDLSPENQLKNINGLNYSNENETLTEKQIDTYKRYDHSISVLNSKIIQNNSSKIRDCGESLNSLEYITFKDQNSPERLENNENSIEIQIQNKEKECKENRDCVKESDDQKIYLNLRQNNKSNDKQLTEENVENIFNQTADELKSKDHFFTRSSQDVKQLTYTHNSFNISTDIEVSLNKKLKKMLNDSSSKLIENQIEFNVADDLENVLTSSSILASSINDDNEFKSGLNEAIEISSIDSKSETNKTSTNLPIRITSSLTPSVVFDDGYDSTISFKHTTNESYSSIDDLEVFQSNNTTADKKNKKSQISKGNDATRDVKDLEKIKLIDEVLTDINSSKELSKEIKAVTLDHCFLKNDCKEDQKNCILGNGHDSLIIDSNLNHCIKTQDEMGHFRFDELDENNLTKNCLIVIEELIKKIESYEKQKSQSFECISEICNQAADGILENNSRMDEMNDAKVNDGLLSCYEQMKIGEVTGDHDFEDHSSKSTKQIFFDLNSIELFKPNSAGGNFKEQNLHFFIFNAFISNCAKEIVKYFESNNKMLRSITNSKEIFNSSKLQTNKLNNDLNLAEILNATEKIDLFEIQDYFKPWNKDFEQHAYKMIERNFYPKIIKNKLSNTSIETQPQKKDLKNNLKRKRKNANSNNKVELAKFSRAIEKDDLDIFSIPPIYCVKKLQNIKSNEGNSTLSVDLYRTSQLSKESENSHSCQTKSITKNYPWINKKPIKTTRTNFGFLNRFKPAIAVINSQKKFDDSLHFNREKKELQKLNEVFAFCVEKVKILEAQNRKIEIKLEILRKSKQANPFQIEQMFMIELDEAKKVLEDIQIKKMKTESWLQKSTDELRLIKLKHQEFENILNNDRQKIIFLQEQLLSYESEIFSLKRLINNLKDEENLLKQNTKLLINEINIISYNLELEIHKSLDLEAKKHKLQEEIVVLKKKHCEELEDLKDKLITQNCFNPYQLIKDDLAGALQEIRNEFYTINSEQRNELEKCFYSKRTQLNKNLENDLSRNEIANQQNLKNDISRSKQSIIKLKAENILIECKIKGLEVELNNEQCQNLILTNKKEEEITYLKKILDKVKSDYENELCCKNELEKEIDLFRRLLEDEQKVLSTWVPFDDGSQTRLAEFKSLVSLLESKLEYISNESVLIFGDWNCDIKRGRRFDNLFKDFLSNNQLISVSPGTREDKIFTYKKGEYTSIIDHFIIKESFYQNVKKFEHLNYLENFSDHKPIMCEIHDLGYISMINNYNRKKKFHFFHWNKPEFVLHYKNLLSNNVKDLLNEISFINTSNINSVIKMLDKIHDEIPKILLKTARTVESSELKILMKPKLSIEKFNYSNEIVDINNKNKLLYKSLVVKGPFN</sequence>
<evidence type="ECO:0000256" key="3">
    <source>
        <dbReference type="SAM" id="Coils"/>
    </source>
</evidence>
<dbReference type="GO" id="GO:0090435">
    <property type="term" value="P:protein localization to nuclear envelope"/>
    <property type="evidence" value="ECO:0007669"/>
    <property type="project" value="TreeGrafter"/>
</dbReference>
<organism evidence="6 7">
    <name type="scientific">Brachionus plicatilis</name>
    <name type="common">Marine rotifer</name>
    <name type="synonym">Brachionus muelleri</name>
    <dbReference type="NCBI Taxonomy" id="10195"/>
    <lineage>
        <taxon>Eukaryota</taxon>
        <taxon>Metazoa</taxon>
        <taxon>Spiralia</taxon>
        <taxon>Gnathifera</taxon>
        <taxon>Rotifera</taxon>
        <taxon>Eurotatoria</taxon>
        <taxon>Monogononta</taxon>
        <taxon>Pseudotrocha</taxon>
        <taxon>Ploima</taxon>
        <taxon>Brachionidae</taxon>
        <taxon>Brachionus</taxon>
    </lineage>
</organism>
<dbReference type="InterPro" id="IPR001478">
    <property type="entry name" value="PDZ"/>
</dbReference>
<dbReference type="Pfam" id="PF00595">
    <property type="entry name" value="PDZ"/>
    <property type="match status" value="1"/>
</dbReference>
<feature type="region of interest" description="Disordered" evidence="4">
    <location>
        <begin position="1"/>
        <end position="22"/>
    </location>
</feature>
<accession>A0A3M7SI47</accession>
<dbReference type="GO" id="GO:0007097">
    <property type="term" value="P:nuclear migration"/>
    <property type="evidence" value="ECO:0007669"/>
    <property type="project" value="TreeGrafter"/>
</dbReference>
<dbReference type="GO" id="GO:0005652">
    <property type="term" value="C:nuclear lamina"/>
    <property type="evidence" value="ECO:0007669"/>
    <property type="project" value="TreeGrafter"/>
</dbReference>
<dbReference type="Gene3D" id="3.60.10.10">
    <property type="entry name" value="Endonuclease/exonuclease/phosphatase"/>
    <property type="match status" value="1"/>
</dbReference>
<dbReference type="GO" id="GO:0031507">
    <property type="term" value="P:heterochromatin formation"/>
    <property type="evidence" value="ECO:0007669"/>
    <property type="project" value="TreeGrafter"/>
</dbReference>
<feature type="domain" description="PDZ" evidence="5">
    <location>
        <begin position="139"/>
        <end position="207"/>
    </location>
</feature>
<feature type="compositionally biased region" description="Polar residues" evidence="4">
    <location>
        <begin position="11"/>
        <end position="22"/>
    </location>
</feature>
<evidence type="ECO:0000256" key="1">
    <source>
        <dbReference type="ARBA" id="ARBA00022754"/>
    </source>
</evidence>
<dbReference type="OrthoDB" id="2441647at2759"/>
<evidence type="ECO:0000259" key="5">
    <source>
        <dbReference type="PROSITE" id="PS50106"/>
    </source>
</evidence>
<dbReference type="InterPro" id="IPR036691">
    <property type="entry name" value="Endo/exonu/phosph_ase_sf"/>
</dbReference>
<keyword evidence="7" id="KW-1185">Reference proteome</keyword>
<feature type="non-terminal residue" evidence="6">
    <location>
        <position position="2164"/>
    </location>
</feature>
<dbReference type="Pfam" id="PF00038">
    <property type="entry name" value="Filament"/>
    <property type="match status" value="1"/>
</dbReference>
<dbReference type="EMBL" id="REGN01001361">
    <property type="protein sequence ID" value="RNA35218.1"/>
    <property type="molecule type" value="Genomic_DNA"/>
</dbReference>
<feature type="coiled-coil region" evidence="3">
    <location>
        <begin position="1820"/>
        <end position="1868"/>
    </location>
</feature>
<dbReference type="SUPFAM" id="SSF56219">
    <property type="entry name" value="DNase I-like"/>
    <property type="match status" value="1"/>
</dbReference>
<dbReference type="STRING" id="10195.A0A3M7SI47"/>
<evidence type="ECO:0000313" key="7">
    <source>
        <dbReference type="Proteomes" id="UP000276133"/>
    </source>
</evidence>
<dbReference type="GO" id="GO:0005882">
    <property type="term" value="C:intermediate filament"/>
    <property type="evidence" value="ECO:0007669"/>
    <property type="project" value="UniProtKB-KW"/>
</dbReference>
<evidence type="ECO:0000256" key="2">
    <source>
        <dbReference type="ARBA" id="ARBA00023054"/>
    </source>
</evidence>
<feature type="coiled-coil region" evidence="3">
    <location>
        <begin position="1660"/>
        <end position="1743"/>
    </location>
</feature>
<reference evidence="6 7" key="1">
    <citation type="journal article" date="2018" name="Sci. Rep.">
        <title>Genomic signatures of local adaptation to the degree of environmental predictability in rotifers.</title>
        <authorList>
            <person name="Franch-Gras L."/>
            <person name="Hahn C."/>
            <person name="Garcia-Roger E.M."/>
            <person name="Carmona M.J."/>
            <person name="Serra M."/>
            <person name="Gomez A."/>
        </authorList>
    </citation>
    <scope>NUCLEOTIDE SEQUENCE [LARGE SCALE GENOMIC DNA]</scope>
    <source>
        <strain evidence="6">HYR1</strain>
    </source>
</reference>
<dbReference type="SUPFAM" id="SSF64593">
    <property type="entry name" value="Intermediate filament protein, coiled coil region"/>
    <property type="match status" value="2"/>
</dbReference>
<dbReference type="Proteomes" id="UP000276133">
    <property type="component" value="Unassembled WGS sequence"/>
</dbReference>